<keyword evidence="3" id="KW-1185">Reference proteome</keyword>
<accession>A0ABT1ZDJ6</accession>
<feature type="transmembrane region" description="Helical" evidence="1">
    <location>
        <begin position="7"/>
        <end position="26"/>
    </location>
</feature>
<proteinExistence type="predicted"/>
<protein>
    <submittedName>
        <fullName evidence="2">Uncharacterized protein</fullName>
    </submittedName>
</protein>
<dbReference type="Proteomes" id="UP001205337">
    <property type="component" value="Unassembled WGS sequence"/>
</dbReference>
<evidence type="ECO:0000256" key="1">
    <source>
        <dbReference type="SAM" id="Phobius"/>
    </source>
</evidence>
<keyword evidence="1" id="KW-0812">Transmembrane</keyword>
<organism evidence="2 3">
    <name type="scientific">Protaetiibacter mangrovi</name>
    <dbReference type="NCBI Taxonomy" id="2970926"/>
    <lineage>
        <taxon>Bacteria</taxon>
        <taxon>Bacillati</taxon>
        <taxon>Actinomycetota</taxon>
        <taxon>Actinomycetes</taxon>
        <taxon>Micrococcales</taxon>
        <taxon>Microbacteriaceae</taxon>
        <taxon>Protaetiibacter</taxon>
    </lineage>
</organism>
<evidence type="ECO:0000313" key="3">
    <source>
        <dbReference type="Proteomes" id="UP001205337"/>
    </source>
</evidence>
<keyword evidence="1" id="KW-0472">Membrane</keyword>
<feature type="transmembrane region" description="Helical" evidence="1">
    <location>
        <begin position="62"/>
        <end position="83"/>
    </location>
</feature>
<comment type="caution">
    <text evidence="2">The sequence shown here is derived from an EMBL/GenBank/DDBJ whole genome shotgun (WGS) entry which is preliminary data.</text>
</comment>
<dbReference type="RefSeq" id="WP_258797786.1">
    <property type="nucleotide sequence ID" value="NZ_JANTHX010000004.1"/>
</dbReference>
<feature type="transmembrane region" description="Helical" evidence="1">
    <location>
        <begin position="32"/>
        <end position="50"/>
    </location>
</feature>
<gene>
    <name evidence="2" type="ORF">NUH29_04355</name>
</gene>
<evidence type="ECO:0000313" key="2">
    <source>
        <dbReference type="EMBL" id="MCS0498783.1"/>
    </source>
</evidence>
<reference evidence="2 3" key="1">
    <citation type="submission" date="2022-08" db="EMBL/GenBank/DDBJ databases">
        <authorList>
            <person name="Li F."/>
        </authorList>
    </citation>
    <scope>NUCLEOTIDE SEQUENCE [LARGE SCALE GENOMIC DNA]</scope>
    <source>
        <strain evidence="2 3">10F1B-8-1</strain>
    </source>
</reference>
<keyword evidence="1" id="KW-1133">Transmembrane helix</keyword>
<sequence>MSSSLRSVIPVWVLALVGAVAVAFIASAAPLVWLPVVLALAVLLTFTIQLSLARKEGFVERIVASLGGAFLILVLATLLIWAFGGLTAGAA</sequence>
<name>A0ABT1ZDJ6_9MICO</name>
<dbReference type="EMBL" id="JANTHX010000004">
    <property type="protein sequence ID" value="MCS0498783.1"/>
    <property type="molecule type" value="Genomic_DNA"/>
</dbReference>